<evidence type="ECO:0000313" key="2">
    <source>
        <dbReference type="EMBL" id="QDU26397.1"/>
    </source>
</evidence>
<keyword evidence="3" id="KW-1185">Reference proteome</keyword>
<sequence length="149" mass="16771">MDEVELTQYITTSLAGVDVVEKDGDRYFFYDPGEQAPPDRRFPFATLVTGDRHDQFSQLDRTGIYRLNIGVSKETFRSLLGPEPFSPPAAGTVSSEYDFTAIDRWLPHPVYGSMYWVSVLNPGAATLEMMKSLLAEAYEMSSRRQGKTT</sequence>
<dbReference type="EMBL" id="CP036274">
    <property type="protein sequence ID" value="QDU26397.1"/>
    <property type="molecule type" value="Genomic_DNA"/>
</dbReference>
<dbReference type="InterPro" id="IPR045676">
    <property type="entry name" value="DUF6194"/>
</dbReference>
<dbReference type="Proteomes" id="UP000315017">
    <property type="component" value="Chromosome"/>
</dbReference>
<dbReference type="Pfam" id="PF19694">
    <property type="entry name" value="DUF6194"/>
    <property type="match status" value="1"/>
</dbReference>
<evidence type="ECO:0000313" key="3">
    <source>
        <dbReference type="Proteomes" id="UP000315017"/>
    </source>
</evidence>
<feature type="domain" description="DUF6194" evidence="1">
    <location>
        <begin position="1"/>
        <end position="147"/>
    </location>
</feature>
<protein>
    <recommendedName>
        <fullName evidence="1">DUF6194 domain-containing protein</fullName>
    </recommendedName>
</protein>
<dbReference type="OrthoDB" id="9783727at2"/>
<organism evidence="2 3">
    <name type="scientific">Anatilimnocola aggregata</name>
    <dbReference type="NCBI Taxonomy" id="2528021"/>
    <lineage>
        <taxon>Bacteria</taxon>
        <taxon>Pseudomonadati</taxon>
        <taxon>Planctomycetota</taxon>
        <taxon>Planctomycetia</taxon>
        <taxon>Pirellulales</taxon>
        <taxon>Pirellulaceae</taxon>
        <taxon>Anatilimnocola</taxon>
    </lineage>
</organism>
<reference evidence="2 3" key="1">
    <citation type="submission" date="2019-02" db="EMBL/GenBank/DDBJ databases">
        <title>Deep-cultivation of Planctomycetes and their phenomic and genomic characterization uncovers novel biology.</title>
        <authorList>
            <person name="Wiegand S."/>
            <person name="Jogler M."/>
            <person name="Boedeker C."/>
            <person name="Pinto D."/>
            <person name="Vollmers J."/>
            <person name="Rivas-Marin E."/>
            <person name="Kohn T."/>
            <person name="Peeters S.H."/>
            <person name="Heuer A."/>
            <person name="Rast P."/>
            <person name="Oberbeckmann S."/>
            <person name="Bunk B."/>
            <person name="Jeske O."/>
            <person name="Meyerdierks A."/>
            <person name="Storesund J.E."/>
            <person name="Kallscheuer N."/>
            <person name="Luecker S."/>
            <person name="Lage O.M."/>
            <person name="Pohl T."/>
            <person name="Merkel B.J."/>
            <person name="Hornburger P."/>
            <person name="Mueller R.-W."/>
            <person name="Bruemmer F."/>
            <person name="Labrenz M."/>
            <person name="Spormann A.M."/>
            <person name="Op den Camp H."/>
            <person name="Overmann J."/>
            <person name="Amann R."/>
            <person name="Jetten M.S.M."/>
            <person name="Mascher T."/>
            <person name="Medema M.H."/>
            <person name="Devos D.P."/>
            <person name="Kaster A.-K."/>
            <person name="Ovreas L."/>
            <person name="Rohde M."/>
            <person name="Galperin M.Y."/>
            <person name="Jogler C."/>
        </authorList>
    </citation>
    <scope>NUCLEOTIDE SEQUENCE [LARGE SCALE GENOMIC DNA]</scope>
    <source>
        <strain evidence="2 3">ETA_A8</strain>
    </source>
</reference>
<dbReference type="RefSeq" id="WP_145086892.1">
    <property type="nucleotide sequence ID" value="NZ_CP036274.1"/>
</dbReference>
<accession>A0A517Y824</accession>
<proteinExistence type="predicted"/>
<gene>
    <name evidence="2" type="ORF">ETAA8_14750</name>
</gene>
<dbReference type="KEGG" id="aagg:ETAA8_14750"/>
<name>A0A517Y824_9BACT</name>
<evidence type="ECO:0000259" key="1">
    <source>
        <dbReference type="Pfam" id="PF19694"/>
    </source>
</evidence>
<dbReference type="AlphaFoldDB" id="A0A517Y824"/>